<name>A0ABD0KNA4_9CAEN</name>
<proteinExistence type="predicted"/>
<dbReference type="EMBL" id="JACVVK020000149">
    <property type="protein sequence ID" value="KAK7488584.1"/>
    <property type="molecule type" value="Genomic_DNA"/>
</dbReference>
<comment type="caution">
    <text evidence="1">The sequence shown here is derived from an EMBL/GenBank/DDBJ whole genome shotgun (WGS) entry which is preliminary data.</text>
</comment>
<evidence type="ECO:0000313" key="2">
    <source>
        <dbReference type="Proteomes" id="UP001519460"/>
    </source>
</evidence>
<dbReference type="AlphaFoldDB" id="A0ABD0KNA4"/>
<evidence type="ECO:0000313" key="1">
    <source>
        <dbReference type="EMBL" id="KAK7488584.1"/>
    </source>
</evidence>
<accession>A0ABD0KNA4</accession>
<keyword evidence="2" id="KW-1185">Reference proteome</keyword>
<protein>
    <recommendedName>
        <fullName evidence="3">Protein kinase A anchor protein nuclear localisation signal domain-containing protein</fullName>
    </recommendedName>
</protein>
<evidence type="ECO:0008006" key="3">
    <source>
        <dbReference type="Google" id="ProtNLM"/>
    </source>
</evidence>
<organism evidence="1 2">
    <name type="scientific">Batillaria attramentaria</name>
    <dbReference type="NCBI Taxonomy" id="370345"/>
    <lineage>
        <taxon>Eukaryota</taxon>
        <taxon>Metazoa</taxon>
        <taxon>Spiralia</taxon>
        <taxon>Lophotrochozoa</taxon>
        <taxon>Mollusca</taxon>
        <taxon>Gastropoda</taxon>
        <taxon>Caenogastropoda</taxon>
        <taxon>Sorbeoconcha</taxon>
        <taxon>Cerithioidea</taxon>
        <taxon>Batillariidae</taxon>
        <taxon>Batillaria</taxon>
    </lineage>
</organism>
<gene>
    <name evidence="1" type="ORF">BaRGS_00020201</name>
</gene>
<dbReference type="Proteomes" id="UP001519460">
    <property type="component" value="Unassembled WGS sequence"/>
</dbReference>
<reference evidence="1 2" key="1">
    <citation type="journal article" date="2023" name="Sci. Data">
        <title>Genome assembly of the Korean intertidal mud-creeper Batillaria attramentaria.</title>
        <authorList>
            <person name="Patra A.K."/>
            <person name="Ho P.T."/>
            <person name="Jun S."/>
            <person name="Lee S.J."/>
            <person name="Kim Y."/>
            <person name="Won Y.J."/>
        </authorList>
    </citation>
    <scope>NUCLEOTIDE SEQUENCE [LARGE SCALE GENOMIC DNA]</scope>
    <source>
        <strain evidence="1">Wonlab-2016</strain>
    </source>
</reference>
<sequence length="101" mass="11253">MVQKVTLGFQPFSDACQNLNDRLGSCQLEGYGEVSGETFLCRPLLLHVTLGSRRHAQAVLQRNFSVHARHENDELNQINLIKSLSSAADGVMFRKGCSYID</sequence>